<dbReference type="Gene3D" id="4.10.60.10">
    <property type="entry name" value="Zinc finger, CCHC-type"/>
    <property type="match status" value="1"/>
</dbReference>
<dbReference type="Proteomes" id="UP001281003">
    <property type="component" value="Unassembled WGS sequence"/>
</dbReference>
<evidence type="ECO:0000313" key="3">
    <source>
        <dbReference type="Proteomes" id="UP001281003"/>
    </source>
</evidence>
<keyword evidence="3" id="KW-1185">Reference proteome</keyword>
<accession>A0AAE0NVK7</accession>
<feature type="region of interest" description="Disordered" evidence="1">
    <location>
        <begin position="1"/>
        <end position="87"/>
    </location>
</feature>
<reference evidence="2" key="1">
    <citation type="journal article" date="2023" name="Mol. Phylogenet. Evol.">
        <title>Genome-scale phylogeny and comparative genomics of the fungal order Sordariales.</title>
        <authorList>
            <person name="Hensen N."/>
            <person name="Bonometti L."/>
            <person name="Westerberg I."/>
            <person name="Brannstrom I.O."/>
            <person name="Guillou S."/>
            <person name="Cros-Aarteil S."/>
            <person name="Calhoun S."/>
            <person name="Haridas S."/>
            <person name="Kuo A."/>
            <person name="Mondo S."/>
            <person name="Pangilinan J."/>
            <person name="Riley R."/>
            <person name="LaButti K."/>
            <person name="Andreopoulos B."/>
            <person name="Lipzen A."/>
            <person name="Chen C."/>
            <person name="Yan M."/>
            <person name="Daum C."/>
            <person name="Ng V."/>
            <person name="Clum A."/>
            <person name="Steindorff A."/>
            <person name="Ohm R.A."/>
            <person name="Martin F."/>
            <person name="Silar P."/>
            <person name="Natvig D.O."/>
            <person name="Lalanne C."/>
            <person name="Gautier V."/>
            <person name="Ament-Velasquez S.L."/>
            <person name="Kruys A."/>
            <person name="Hutchinson M.I."/>
            <person name="Powell A.J."/>
            <person name="Barry K."/>
            <person name="Miller A.N."/>
            <person name="Grigoriev I.V."/>
            <person name="Debuchy R."/>
            <person name="Gladieux P."/>
            <person name="Hiltunen Thoren M."/>
            <person name="Johannesson H."/>
        </authorList>
    </citation>
    <scope>NUCLEOTIDE SEQUENCE</scope>
    <source>
        <strain evidence="2">FGSC 1904</strain>
    </source>
</reference>
<proteinExistence type="predicted"/>
<comment type="caution">
    <text evidence="2">The sequence shown here is derived from an EMBL/GenBank/DDBJ whole genome shotgun (WGS) entry which is preliminary data.</text>
</comment>
<evidence type="ECO:0000313" key="2">
    <source>
        <dbReference type="EMBL" id="KAK3388593.1"/>
    </source>
</evidence>
<reference evidence="2" key="2">
    <citation type="submission" date="2023-07" db="EMBL/GenBank/DDBJ databases">
        <authorList>
            <consortium name="Lawrence Berkeley National Laboratory"/>
            <person name="Haridas S."/>
            <person name="Hensen N."/>
            <person name="Bonometti L."/>
            <person name="Westerberg I."/>
            <person name="Brannstrom I.O."/>
            <person name="Guillou S."/>
            <person name="Cros-Aarteil S."/>
            <person name="Calhoun S."/>
            <person name="Kuo A."/>
            <person name="Mondo S."/>
            <person name="Pangilinan J."/>
            <person name="Riley R."/>
            <person name="LaButti K."/>
            <person name="Andreopoulos B."/>
            <person name="Lipzen A."/>
            <person name="Chen C."/>
            <person name="Yanf M."/>
            <person name="Daum C."/>
            <person name="Ng V."/>
            <person name="Clum A."/>
            <person name="Steindorff A."/>
            <person name="Ohm R."/>
            <person name="Martin F."/>
            <person name="Silar P."/>
            <person name="Natvig D."/>
            <person name="Lalanne C."/>
            <person name="Gautier V."/>
            <person name="Ament-velasquez S.L."/>
            <person name="Kruys A."/>
            <person name="Hutchinson M.I."/>
            <person name="Powell A.J."/>
            <person name="Barry K."/>
            <person name="Miller A.N."/>
            <person name="Grigoriev I.V."/>
            <person name="Debuchy R."/>
            <person name="Gladieux P."/>
            <person name="Thoren M.H."/>
            <person name="Johannesson H."/>
        </authorList>
    </citation>
    <scope>NUCLEOTIDE SEQUENCE</scope>
    <source>
        <strain evidence="2">FGSC 1904</strain>
    </source>
</reference>
<dbReference type="AlphaFoldDB" id="A0AAE0NVK7"/>
<sequence length="307" mass="35007">MTNRKRDWDAFNEGQNTTSSNTYGFVDYYGEGTDDRPGQVTKIVKTEQENNTTSGIAQKPNETKQPDGKPKPDGLQPDGLAFPLDHPQKVELGKDPQCANCRLFGHAAYRCMGPWDPVRGTIKVCVLCNSATHGLDDCPTFKTETDDGTKRQLLSTYLLIYRRGRPPIESKFCWVDLLNSRECKELMFKRPHVAERGYSPYPWTREFAVSQHQHRPWDNYNYVKDTRSTWPKDPKTSSELELQKNLDSLKKTEPSAAVDAALKATAKKILEDEMEREWELNAAGLKVWPDIMTIAPKLKAYVEKGEF</sequence>
<feature type="compositionally biased region" description="Basic and acidic residues" evidence="1">
    <location>
        <begin position="61"/>
        <end position="72"/>
    </location>
</feature>
<evidence type="ECO:0000256" key="1">
    <source>
        <dbReference type="SAM" id="MobiDB-lite"/>
    </source>
</evidence>
<dbReference type="GO" id="GO:0008270">
    <property type="term" value="F:zinc ion binding"/>
    <property type="evidence" value="ECO:0007669"/>
    <property type="project" value="InterPro"/>
</dbReference>
<dbReference type="GO" id="GO:0003676">
    <property type="term" value="F:nucleic acid binding"/>
    <property type="evidence" value="ECO:0007669"/>
    <property type="project" value="InterPro"/>
</dbReference>
<protein>
    <submittedName>
        <fullName evidence="2">Uncharacterized protein</fullName>
    </submittedName>
</protein>
<dbReference type="SUPFAM" id="SSF57756">
    <property type="entry name" value="Retrovirus zinc finger-like domains"/>
    <property type="match status" value="1"/>
</dbReference>
<dbReference type="InterPro" id="IPR036875">
    <property type="entry name" value="Znf_CCHC_sf"/>
</dbReference>
<gene>
    <name evidence="2" type="ORF">B0T20DRAFT_511252</name>
</gene>
<name>A0AAE0NVK7_SORBR</name>
<dbReference type="EMBL" id="JAUTDP010000015">
    <property type="protein sequence ID" value="KAK3388593.1"/>
    <property type="molecule type" value="Genomic_DNA"/>
</dbReference>
<feature type="compositionally biased region" description="Polar residues" evidence="1">
    <location>
        <begin position="13"/>
        <end position="23"/>
    </location>
</feature>
<organism evidence="2 3">
    <name type="scientific">Sordaria brevicollis</name>
    <dbReference type="NCBI Taxonomy" id="83679"/>
    <lineage>
        <taxon>Eukaryota</taxon>
        <taxon>Fungi</taxon>
        <taxon>Dikarya</taxon>
        <taxon>Ascomycota</taxon>
        <taxon>Pezizomycotina</taxon>
        <taxon>Sordariomycetes</taxon>
        <taxon>Sordariomycetidae</taxon>
        <taxon>Sordariales</taxon>
        <taxon>Sordariaceae</taxon>
        <taxon>Sordaria</taxon>
    </lineage>
</organism>